<name>A0A210QHA4_MIZYE</name>
<feature type="coiled-coil region" evidence="1">
    <location>
        <begin position="47"/>
        <end position="81"/>
    </location>
</feature>
<accession>A0A210QHA4</accession>
<dbReference type="AlphaFoldDB" id="A0A210QHA4"/>
<comment type="caution">
    <text evidence="2">The sequence shown here is derived from an EMBL/GenBank/DDBJ whole genome shotgun (WGS) entry which is preliminary data.</text>
</comment>
<gene>
    <name evidence="2" type="ORF">KP79_PYT01227</name>
</gene>
<evidence type="ECO:0000256" key="1">
    <source>
        <dbReference type="SAM" id="Coils"/>
    </source>
</evidence>
<dbReference type="EMBL" id="NEDP02003644">
    <property type="protein sequence ID" value="OWF48155.1"/>
    <property type="molecule type" value="Genomic_DNA"/>
</dbReference>
<evidence type="ECO:0000313" key="3">
    <source>
        <dbReference type="Proteomes" id="UP000242188"/>
    </source>
</evidence>
<reference evidence="2 3" key="1">
    <citation type="journal article" date="2017" name="Nat. Ecol. Evol.">
        <title>Scallop genome provides insights into evolution of bilaterian karyotype and development.</title>
        <authorList>
            <person name="Wang S."/>
            <person name="Zhang J."/>
            <person name="Jiao W."/>
            <person name="Li J."/>
            <person name="Xun X."/>
            <person name="Sun Y."/>
            <person name="Guo X."/>
            <person name="Huan P."/>
            <person name="Dong B."/>
            <person name="Zhang L."/>
            <person name="Hu X."/>
            <person name="Sun X."/>
            <person name="Wang J."/>
            <person name="Zhao C."/>
            <person name="Wang Y."/>
            <person name="Wang D."/>
            <person name="Huang X."/>
            <person name="Wang R."/>
            <person name="Lv J."/>
            <person name="Li Y."/>
            <person name="Zhang Z."/>
            <person name="Liu B."/>
            <person name="Lu W."/>
            <person name="Hui Y."/>
            <person name="Liang J."/>
            <person name="Zhou Z."/>
            <person name="Hou R."/>
            <person name="Li X."/>
            <person name="Liu Y."/>
            <person name="Li H."/>
            <person name="Ning X."/>
            <person name="Lin Y."/>
            <person name="Zhao L."/>
            <person name="Xing Q."/>
            <person name="Dou J."/>
            <person name="Li Y."/>
            <person name="Mao J."/>
            <person name="Guo H."/>
            <person name="Dou H."/>
            <person name="Li T."/>
            <person name="Mu C."/>
            <person name="Jiang W."/>
            <person name="Fu Q."/>
            <person name="Fu X."/>
            <person name="Miao Y."/>
            <person name="Liu J."/>
            <person name="Yu Q."/>
            <person name="Li R."/>
            <person name="Liao H."/>
            <person name="Li X."/>
            <person name="Kong Y."/>
            <person name="Jiang Z."/>
            <person name="Chourrout D."/>
            <person name="Li R."/>
            <person name="Bao Z."/>
        </authorList>
    </citation>
    <scope>NUCLEOTIDE SEQUENCE [LARGE SCALE GENOMIC DNA]</scope>
    <source>
        <strain evidence="2 3">PY_sf001</strain>
    </source>
</reference>
<keyword evidence="3" id="KW-1185">Reference proteome</keyword>
<sequence length="251" mass="29271">MMSESPVAAKSVRQKNDAVAASIKNIREQKGLERQLTHIERLWHVELKHLTREKLEATHELTRLEEEKQNLEYLNDDVEGDSLKTYTDSIRDKTGQQRQEDKHIVKFSYQNSELNKVQLRLPDVHKPLDILKENGLHQSMPVAKKPKLYRSNSILRHHVENSVSFPPGITRTESKEDVKNINLPDIMCSDQSKTKFVRLIEKDVERFNSQSNTHPTVETPSTPYSKRVYRRKKKVTFPPLSAMCERRHTVL</sequence>
<evidence type="ECO:0000313" key="2">
    <source>
        <dbReference type="EMBL" id="OWF48155.1"/>
    </source>
</evidence>
<protein>
    <submittedName>
        <fullName evidence="2">Uncharacterized protein</fullName>
    </submittedName>
</protein>
<keyword evidence="1" id="KW-0175">Coiled coil</keyword>
<proteinExistence type="predicted"/>
<dbReference type="Proteomes" id="UP000242188">
    <property type="component" value="Unassembled WGS sequence"/>
</dbReference>
<organism evidence="2 3">
    <name type="scientific">Mizuhopecten yessoensis</name>
    <name type="common">Japanese scallop</name>
    <name type="synonym">Patinopecten yessoensis</name>
    <dbReference type="NCBI Taxonomy" id="6573"/>
    <lineage>
        <taxon>Eukaryota</taxon>
        <taxon>Metazoa</taxon>
        <taxon>Spiralia</taxon>
        <taxon>Lophotrochozoa</taxon>
        <taxon>Mollusca</taxon>
        <taxon>Bivalvia</taxon>
        <taxon>Autobranchia</taxon>
        <taxon>Pteriomorphia</taxon>
        <taxon>Pectinida</taxon>
        <taxon>Pectinoidea</taxon>
        <taxon>Pectinidae</taxon>
        <taxon>Mizuhopecten</taxon>
    </lineage>
</organism>
<dbReference type="OrthoDB" id="6104768at2759"/>